<protein>
    <submittedName>
        <fullName evidence="1">Uncharacterized protein</fullName>
    </submittedName>
</protein>
<organism evidence="1 2">
    <name type="scientific">Armillaria solidipes</name>
    <dbReference type="NCBI Taxonomy" id="1076256"/>
    <lineage>
        <taxon>Eukaryota</taxon>
        <taxon>Fungi</taxon>
        <taxon>Dikarya</taxon>
        <taxon>Basidiomycota</taxon>
        <taxon>Agaricomycotina</taxon>
        <taxon>Agaricomycetes</taxon>
        <taxon>Agaricomycetidae</taxon>
        <taxon>Agaricales</taxon>
        <taxon>Marasmiineae</taxon>
        <taxon>Physalacriaceae</taxon>
        <taxon>Armillaria</taxon>
    </lineage>
</organism>
<gene>
    <name evidence="1" type="ORF">ARMSODRAFT_604082</name>
</gene>
<reference evidence="2" key="1">
    <citation type="journal article" date="2017" name="Nat. Ecol. Evol.">
        <title>Genome expansion and lineage-specific genetic innovations in the forest pathogenic fungi Armillaria.</title>
        <authorList>
            <person name="Sipos G."/>
            <person name="Prasanna A.N."/>
            <person name="Walter M.C."/>
            <person name="O'Connor E."/>
            <person name="Balint B."/>
            <person name="Krizsan K."/>
            <person name="Kiss B."/>
            <person name="Hess J."/>
            <person name="Varga T."/>
            <person name="Slot J."/>
            <person name="Riley R."/>
            <person name="Boka B."/>
            <person name="Rigling D."/>
            <person name="Barry K."/>
            <person name="Lee J."/>
            <person name="Mihaltcheva S."/>
            <person name="LaButti K."/>
            <person name="Lipzen A."/>
            <person name="Waldron R."/>
            <person name="Moloney N.M."/>
            <person name="Sperisen C."/>
            <person name="Kredics L."/>
            <person name="Vagvoelgyi C."/>
            <person name="Patrignani A."/>
            <person name="Fitzpatrick D."/>
            <person name="Nagy I."/>
            <person name="Doyle S."/>
            <person name="Anderson J.B."/>
            <person name="Grigoriev I.V."/>
            <person name="Gueldener U."/>
            <person name="Muensterkoetter M."/>
            <person name="Nagy L.G."/>
        </authorList>
    </citation>
    <scope>NUCLEOTIDE SEQUENCE [LARGE SCALE GENOMIC DNA]</scope>
    <source>
        <strain evidence="2">28-4</strain>
    </source>
</reference>
<evidence type="ECO:0000313" key="2">
    <source>
        <dbReference type="Proteomes" id="UP000218334"/>
    </source>
</evidence>
<dbReference type="STRING" id="1076256.A0A2H3BDD6"/>
<name>A0A2H3BDD6_9AGAR</name>
<evidence type="ECO:0000313" key="1">
    <source>
        <dbReference type="EMBL" id="PBK62607.1"/>
    </source>
</evidence>
<dbReference type="Proteomes" id="UP000218334">
    <property type="component" value="Unassembled WGS sequence"/>
</dbReference>
<keyword evidence="2" id="KW-1185">Reference proteome</keyword>
<dbReference type="EMBL" id="KZ293465">
    <property type="protein sequence ID" value="PBK62607.1"/>
    <property type="molecule type" value="Genomic_DNA"/>
</dbReference>
<proteinExistence type="predicted"/>
<dbReference type="AlphaFoldDB" id="A0A2H3BDD6"/>
<accession>A0A2H3BDD6</accession>
<sequence length="217" mass="24597">MVLTVEWFAGRRKRLIEAVVRNSCPLVLVLLPARRESLSLTAKKLVQERSRQLPLHLDVSAWCSPPNLFLNIPRLQYHGLDSLFYGEGTLHLRRLKSLSLHFSTNSGTLSLQHNHSEFPELEHLKLYGVFDASDPDEPPIDLFAHAPKLHTVFPILYMSACQTNRSQPSIIPIIDHGTSALRSVKDSLTLRQLPFIVVVWIYSTQTTFLSASYSSKI</sequence>